<organism evidence="2 3">
    <name type="scientific">Moryella indoligenes</name>
    <dbReference type="NCBI Taxonomy" id="371674"/>
    <lineage>
        <taxon>Bacteria</taxon>
        <taxon>Bacillati</taxon>
        <taxon>Bacillota</taxon>
        <taxon>Clostridia</taxon>
        <taxon>Lachnospirales</taxon>
        <taxon>Lachnospiraceae</taxon>
        <taxon>Moryella</taxon>
    </lineage>
</organism>
<dbReference type="RefSeq" id="WP_307255218.1">
    <property type="nucleotide sequence ID" value="NZ_JAUSTO010000014.1"/>
</dbReference>
<dbReference type="AlphaFoldDB" id="A0AAE4AMK8"/>
<evidence type="ECO:0000256" key="1">
    <source>
        <dbReference type="SAM" id="MobiDB-lite"/>
    </source>
</evidence>
<evidence type="ECO:0000313" key="3">
    <source>
        <dbReference type="Proteomes" id="UP001241537"/>
    </source>
</evidence>
<proteinExistence type="predicted"/>
<name>A0AAE4AMK8_9FIRM</name>
<dbReference type="EMBL" id="JAUSTO010000014">
    <property type="protein sequence ID" value="MDQ0153221.1"/>
    <property type="molecule type" value="Genomic_DNA"/>
</dbReference>
<dbReference type="Proteomes" id="UP001241537">
    <property type="component" value="Unassembled WGS sequence"/>
</dbReference>
<comment type="caution">
    <text evidence="2">The sequence shown here is derived from an EMBL/GenBank/DDBJ whole genome shotgun (WGS) entry which is preliminary data.</text>
</comment>
<evidence type="ECO:0000313" key="2">
    <source>
        <dbReference type="EMBL" id="MDQ0153221.1"/>
    </source>
</evidence>
<keyword evidence="3" id="KW-1185">Reference proteome</keyword>
<feature type="region of interest" description="Disordered" evidence="1">
    <location>
        <begin position="195"/>
        <end position="225"/>
    </location>
</feature>
<gene>
    <name evidence="2" type="ORF">J2S20_001931</name>
</gene>
<sequence>MRERKIMYADRIRGAFRDPGYDVQEYLDRALHGKISPLDRKRFLAQMEYMPGKPEKRDSNFWYQESGRQEKRTMKEQYQHQFARLFYDGDRDIAELPGLVSDVVENLKIDGVSYKQKYHMPEVSTVNCLEMICHVVRNLSEGELAEAFSGQSGREPEITFYRERSRQELCFRPSELLPLKESKRKISFRGLMEKVGGRENPAGGVQELRSTLRNKTKGGKTAGKW</sequence>
<protein>
    <submittedName>
        <fullName evidence="2">Uncharacterized protein</fullName>
    </submittedName>
</protein>
<accession>A0AAE4AMK8</accession>
<reference evidence="2" key="1">
    <citation type="submission" date="2023-07" db="EMBL/GenBank/DDBJ databases">
        <title>Genomic Encyclopedia of Type Strains, Phase IV (KMG-IV): sequencing the most valuable type-strain genomes for metagenomic binning, comparative biology and taxonomic classification.</title>
        <authorList>
            <person name="Goeker M."/>
        </authorList>
    </citation>
    <scope>NUCLEOTIDE SEQUENCE</scope>
    <source>
        <strain evidence="2">DSM 19659</strain>
    </source>
</reference>